<keyword evidence="2" id="KW-0472">Membrane</keyword>
<dbReference type="CDD" id="cd09877">
    <property type="entry name" value="PIN_YacL-like"/>
    <property type="match status" value="1"/>
</dbReference>
<dbReference type="SUPFAM" id="SSF88723">
    <property type="entry name" value="PIN domain-like"/>
    <property type="match status" value="1"/>
</dbReference>
<dbReference type="InterPro" id="IPR002716">
    <property type="entry name" value="PIN_dom"/>
</dbReference>
<evidence type="ECO:0000259" key="3">
    <source>
        <dbReference type="SMART" id="SM00670"/>
    </source>
</evidence>
<dbReference type="KEGG" id="asan:AWM72_03715"/>
<dbReference type="PANTHER" id="PTHR11603:SF147">
    <property type="entry name" value="MEMBRANE PROTEIN"/>
    <property type="match status" value="1"/>
</dbReference>
<keyword evidence="2" id="KW-1133">Transmembrane helix</keyword>
<evidence type="ECO:0000313" key="4">
    <source>
        <dbReference type="EMBL" id="AMB93927.1"/>
    </source>
</evidence>
<feature type="transmembrane region" description="Helical" evidence="2">
    <location>
        <begin position="84"/>
        <end position="106"/>
    </location>
</feature>
<dbReference type="Gene3D" id="3.40.50.1010">
    <property type="entry name" value="5'-nuclease"/>
    <property type="match status" value="1"/>
</dbReference>
<feature type="transmembrane region" description="Helical" evidence="2">
    <location>
        <begin position="112"/>
        <end position="133"/>
    </location>
</feature>
<dbReference type="Pfam" id="PF01850">
    <property type="entry name" value="PIN"/>
    <property type="match status" value="1"/>
</dbReference>
<dbReference type="InterPro" id="IPR052041">
    <property type="entry name" value="Nucleic_acid_metab_PIN/TRAM"/>
</dbReference>
<evidence type="ECO:0000256" key="1">
    <source>
        <dbReference type="SAM" id="MobiDB-lite"/>
    </source>
</evidence>
<dbReference type="PANTHER" id="PTHR11603">
    <property type="entry name" value="AAA FAMILY ATPASE"/>
    <property type="match status" value="1"/>
</dbReference>
<evidence type="ECO:0000313" key="7">
    <source>
        <dbReference type="Proteomes" id="UP000234239"/>
    </source>
</evidence>
<proteinExistence type="predicted"/>
<evidence type="ECO:0000256" key="2">
    <source>
        <dbReference type="SAM" id="Phobius"/>
    </source>
</evidence>
<evidence type="ECO:0000313" key="5">
    <source>
        <dbReference type="EMBL" id="PKZ21122.1"/>
    </source>
</evidence>
<feature type="transmembrane region" description="Helical" evidence="2">
    <location>
        <begin position="44"/>
        <end position="64"/>
    </location>
</feature>
<dbReference type="SMART" id="SM00670">
    <property type="entry name" value="PINc"/>
    <property type="match status" value="1"/>
</dbReference>
<reference evidence="5 7" key="3">
    <citation type="submission" date="2017-12" db="EMBL/GenBank/DDBJ databases">
        <title>Phylogenetic diversity of female urinary microbiome.</title>
        <authorList>
            <person name="Thomas-White K."/>
            <person name="Wolfe A.J."/>
        </authorList>
    </citation>
    <scope>NUCLEOTIDE SEQUENCE [LARGE SCALE GENOMIC DNA]</scope>
    <source>
        <strain evidence="5 7">UMB0139</strain>
    </source>
</reference>
<accession>A0A0X8FAV4</accession>
<protein>
    <submittedName>
        <fullName evidence="5">PIN/TRAM domain-containing protein</fullName>
    </submittedName>
</protein>
<gene>
    <name evidence="4" type="ORF">AWM72_03715</name>
    <name evidence="5" type="ORF">CYJ28_08015</name>
</gene>
<keyword evidence="2" id="KW-0812">Transmembrane</keyword>
<keyword evidence="6" id="KW-1185">Reference proteome</keyword>
<evidence type="ECO:0000313" key="6">
    <source>
        <dbReference type="Proteomes" id="UP000069912"/>
    </source>
</evidence>
<reference evidence="4 6" key="1">
    <citation type="journal article" date="2016" name="Genome Announc.">
        <title>Complete Genome Sequences of Aerococcus christensenii CCUG 28831T, Aerococcus sanguinicola CCUG 43001T, Aerococcus urinae CCUG 36881T, Aerococcus urinaeequi CCUG 28094T, Aerococcus urinaehominis CCUG 42038 BT, and Aerococcus viridans CCUG 4311T.</title>
        <authorList>
            <person name="Carkaci D."/>
            <person name="Dargis R."/>
            <person name="Nielsen X.C."/>
            <person name="Skovgaard O."/>
            <person name="Fuursted K."/>
            <person name="Christensen J.J."/>
        </authorList>
    </citation>
    <scope>NUCLEOTIDE SEQUENCE [LARGE SCALE GENOMIC DNA]</scope>
    <source>
        <strain evidence="4 6">CCUG43001</strain>
    </source>
</reference>
<feature type="transmembrane region" description="Helical" evidence="2">
    <location>
        <begin position="7"/>
        <end position="24"/>
    </location>
</feature>
<feature type="domain" description="PIN" evidence="3">
    <location>
        <begin position="192"/>
        <end position="299"/>
    </location>
</feature>
<dbReference type="EMBL" id="PKGY01000004">
    <property type="protein sequence ID" value="PKZ21122.1"/>
    <property type="molecule type" value="Genomic_DNA"/>
</dbReference>
<dbReference type="RefSeq" id="WP_067973369.1">
    <property type="nucleotide sequence ID" value="NZ_CAJHKM010000005.1"/>
</dbReference>
<dbReference type="OrthoDB" id="9780734at2"/>
<dbReference type="Proteomes" id="UP000234239">
    <property type="component" value="Unassembled WGS sequence"/>
</dbReference>
<name>A0A0X8FAV4_9LACT</name>
<dbReference type="AlphaFoldDB" id="A0A0X8FAV4"/>
<dbReference type="GeneID" id="92903178"/>
<reference evidence="6" key="2">
    <citation type="submission" date="2016-01" db="EMBL/GenBank/DDBJ databases">
        <title>Six Aerococcus type strain genome sequencing and assembly using PacBio and Illumina Hiseq.</title>
        <authorList>
            <person name="Carkaci D."/>
            <person name="Dargis R."/>
            <person name="Nielsen X.C."/>
            <person name="Skovgaard O."/>
            <person name="Fuursted K."/>
            <person name="Christensen J.J."/>
        </authorList>
    </citation>
    <scope>NUCLEOTIDE SEQUENCE [LARGE SCALE GENOMIC DNA]</scope>
    <source>
        <strain evidence="6">CCUG43001</strain>
    </source>
</reference>
<feature type="compositionally biased region" description="Basic and acidic residues" evidence="1">
    <location>
        <begin position="154"/>
        <end position="165"/>
    </location>
</feature>
<organism evidence="4 6">
    <name type="scientific">Aerococcus sanguinicola</name>
    <dbReference type="NCBI Taxonomy" id="119206"/>
    <lineage>
        <taxon>Bacteria</taxon>
        <taxon>Bacillati</taxon>
        <taxon>Bacillota</taxon>
        <taxon>Bacilli</taxon>
        <taxon>Lactobacillales</taxon>
        <taxon>Aerococcaceae</taxon>
        <taxon>Aerococcus</taxon>
    </lineage>
</organism>
<dbReference type="EMBL" id="CP014160">
    <property type="protein sequence ID" value="AMB93927.1"/>
    <property type="molecule type" value="Genomic_DNA"/>
</dbReference>
<dbReference type="InterPro" id="IPR029060">
    <property type="entry name" value="PIN-like_dom_sf"/>
</dbReference>
<sequence>MEQNKWNTAVTALFLILGAGTGYYSLPKFWQLFNFQSSLLNQPIVNMLLGALIFFLVIVLLRPVYDRFLERLRIEIEKLSLSNILLYTLGVVAGLTVAWLVSLPISALNWPVISNILPILLSVLFAYIGFMTIRLKGGDIKAFFSNMTLTRRDVVEGTSQEEEKSQPSPEEEADQEELALLEPKDFTISFKPYKILDTSVIIDGRILDILKTGFIEGVVVVPNFVLKELQYIADSAASEKRVRGRRGLDVLNEMQALDEITVEFYTGDFEEEEEVDLKLILLTKKLDGVLVTNDYNLNKVSQFHQIKVLNINELANAMKTVVVPGDHLSVRILKAGTERQQGVGYLNDGTMIVVEEGKKHMDEHLDVEVTSAIQTNAGKMIFAKIVE</sequence>
<dbReference type="Proteomes" id="UP000069912">
    <property type="component" value="Chromosome"/>
</dbReference>
<feature type="region of interest" description="Disordered" evidence="1">
    <location>
        <begin position="154"/>
        <end position="174"/>
    </location>
</feature>